<evidence type="ECO:0000313" key="2">
    <source>
        <dbReference type="Proteomes" id="UP000281553"/>
    </source>
</evidence>
<dbReference type="AlphaFoldDB" id="A0A3P7NI95"/>
<reference evidence="1 2" key="1">
    <citation type="submission" date="2018-11" db="EMBL/GenBank/DDBJ databases">
        <authorList>
            <consortium name="Pathogen Informatics"/>
        </authorList>
    </citation>
    <scope>NUCLEOTIDE SEQUENCE [LARGE SCALE GENOMIC DNA]</scope>
</reference>
<dbReference type="OrthoDB" id="6287158at2759"/>
<organism evidence="1 2">
    <name type="scientific">Dibothriocephalus latus</name>
    <name type="common">Fish tapeworm</name>
    <name type="synonym">Diphyllobothrium latum</name>
    <dbReference type="NCBI Taxonomy" id="60516"/>
    <lineage>
        <taxon>Eukaryota</taxon>
        <taxon>Metazoa</taxon>
        <taxon>Spiralia</taxon>
        <taxon>Lophotrochozoa</taxon>
        <taxon>Platyhelminthes</taxon>
        <taxon>Cestoda</taxon>
        <taxon>Eucestoda</taxon>
        <taxon>Diphyllobothriidea</taxon>
        <taxon>Diphyllobothriidae</taxon>
        <taxon>Dibothriocephalus</taxon>
    </lineage>
</organism>
<dbReference type="EMBL" id="UYRU01080216">
    <property type="protein sequence ID" value="VDN30851.1"/>
    <property type="molecule type" value="Genomic_DNA"/>
</dbReference>
<proteinExistence type="predicted"/>
<dbReference type="Proteomes" id="UP000281553">
    <property type="component" value="Unassembled WGS sequence"/>
</dbReference>
<name>A0A3P7NI95_DIBLA</name>
<sequence>MAPEVLPRCLSVRVGRRNVTLPDPIFHGGNAQKFGHRLRFAIDITNKVAFLLFLSLHCMS</sequence>
<accession>A0A3P7NI95</accession>
<keyword evidence="2" id="KW-1185">Reference proteome</keyword>
<evidence type="ECO:0000313" key="1">
    <source>
        <dbReference type="EMBL" id="VDN30851.1"/>
    </source>
</evidence>
<gene>
    <name evidence="1" type="ORF">DILT_LOCUS15626</name>
</gene>
<protein>
    <submittedName>
        <fullName evidence="1">Uncharacterized protein</fullName>
    </submittedName>
</protein>